<reference evidence="1" key="1">
    <citation type="submission" date="2021-05" db="EMBL/GenBank/DDBJ databases">
        <authorList>
            <person name="Alioto T."/>
            <person name="Alioto T."/>
            <person name="Gomez Garrido J."/>
        </authorList>
    </citation>
    <scope>NUCLEOTIDE SEQUENCE</scope>
</reference>
<dbReference type="EMBL" id="HBUF01340552">
    <property type="protein sequence ID" value="CAG6702619.1"/>
    <property type="molecule type" value="Transcribed_RNA"/>
</dbReference>
<protein>
    <submittedName>
        <fullName evidence="1">Uncharacterized protein</fullName>
    </submittedName>
</protein>
<accession>A0A8D8UAT5</accession>
<evidence type="ECO:0000313" key="1">
    <source>
        <dbReference type="EMBL" id="CAG6702609.1"/>
    </source>
</evidence>
<sequence length="120" mass="13165">MGLRGRIVERVVVVVEHQILDIVNVKIKRHGVSDICFRFENVGGSWVERINFVHTLEILVLSAAVGTFNGIEHPSSCQSFGSDRRTGQITKGTAGILKSRYLEGILVGASRDTLHQNPVG</sequence>
<dbReference type="EMBL" id="HBUF01340551">
    <property type="protein sequence ID" value="CAG6702614.1"/>
    <property type="molecule type" value="Transcribed_RNA"/>
</dbReference>
<dbReference type="EMBL" id="HBUF01340550">
    <property type="protein sequence ID" value="CAG6702609.1"/>
    <property type="molecule type" value="Transcribed_RNA"/>
</dbReference>
<dbReference type="AlphaFoldDB" id="A0A8D8UAT5"/>
<organism evidence="1">
    <name type="scientific">Cacopsylla melanoneura</name>
    <dbReference type="NCBI Taxonomy" id="428564"/>
    <lineage>
        <taxon>Eukaryota</taxon>
        <taxon>Metazoa</taxon>
        <taxon>Ecdysozoa</taxon>
        <taxon>Arthropoda</taxon>
        <taxon>Hexapoda</taxon>
        <taxon>Insecta</taxon>
        <taxon>Pterygota</taxon>
        <taxon>Neoptera</taxon>
        <taxon>Paraneoptera</taxon>
        <taxon>Hemiptera</taxon>
        <taxon>Sternorrhyncha</taxon>
        <taxon>Psylloidea</taxon>
        <taxon>Psyllidae</taxon>
        <taxon>Psyllinae</taxon>
        <taxon>Cacopsylla</taxon>
    </lineage>
</organism>
<proteinExistence type="predicted"/>
<dbReference type="EMBL" id="HBUF01340549">
    <property type="protein sequence ID" value="CAG6702604.1"/>
    <property type="molecule type" value="Transcribed_RNA"/>
</dbReference>
<name>A0A8D8UAT5_9HEMI</name>